<organism evidence="3 4">
    <name type="scientific">Microbacterium immunditiarum</name>
    <dbReference type="NCBI Taxonomy" id="337480"/>
    <lineage>
        <taxon>Bacteria</taxon>
        <taxon>Bacillati</taxon>
        <taxon>Actinomycetota</taxon>
        <taxon>Actinomycetes</taxon>
        <taxon>Micrococcales</taxon>
        <taxon>Microbacteriaceae</taxon>
        <taxon>Microbacterium</taxon>
    </lineage>
</organism>
<reference evidence="3 4" key="1">
    <citation type="submission" date="2020-07" db="EMBL/GenBank/DDBJ databases">
        <title>Sequencing the genomes of 1000 actinobacteria strains.</title>
        <authorList>
            <person name="Klenk H.-P."/>
        </authorList>
    </citation>
    <scope>NUCLEOTIDE SEQUENCE [LARGE SCALE GENOMIC DNA]</scope>
    <source>
        <strain evidence="3 4">DSM 24662</strain>
    </source>
</reference>
<evidence type="ECO:0000313" key="4">
    <source>
        <dbReference type="Proteomes" id="UP000576969"/>
    </source>
</evidence>
<gene>
    <name evidence="3" type="ORF">BJ991_000037</name>
</gene>
<keyword evidence="2" id="KW-1133">Transmembrane helix</keyword>
<keyword evidence="4" id="KW-1185">Reference proteome</keyword>
<accession>A0A7Y9KJQ1</accession>
<evidence type="ECO:0000256" key="2">
    <source>
        <dbReference type="SAM" id="Phobius"/>
    </source>
</evidence>
<protein>
    <submittedName>
        <fullName evidence="3">Uncharacterized protein</fullName>
    </submittedName>
</protein>
<sequence>MSGPQGRRRRGLTWAIIGGLVLVAGIAAVILVPLITSNPAPDPTDTTPTDTTPTADPTDTPTGEFVDETASERGWVAEPITTDAETYVRAALAAAASFDTTKSDRGEWLSFLDTWFTPDTRYTSPDEQQEAMEASQLELRQAVVLPEQEWDSLTREDGRVEAKVEDDVELAEVPDDQSGDMHIGTADVTLTFTRSDSSGEETSYDEQVTVSVQVLCGTDSVPTPDSGQRAGDCKVIRFFSEPQEP</sequence>
<evidence type="ECO:0000256" key="1">
    <source>
        <dbReference type="SAM" id="MobiDB-lite"/>
    </source>
</evidence>
<feature type="region of interest" description="Disordered" evidence="1">
    <location>
        <begin position="36"/>
        <end position="65"/>
    </location>
</feature>
<evidence type="ECO:0000313" key="3">
    <source>
        <dbReference type="EMBL" id="NYE18009.1"/>
    </source>
</evidence>
<dbReference type="EMBL" id="JACCBV010000001">
    <property type="protein sequence ID" value="NYE18009.1"/>
    <property type="molecule type" value="Genomic_DNA"/>
</dbReference>
<keyword evidence="2" id="KW-0472">Membrane</keyword>
<name>A0A7Y9KJQ1_9MICO</name>
<dbReference type="RefSeq" id="WP_179486459.1">
    <property type="nucleotide sequence ID" value="NZ_JACCBV010000001.1"/>
</dbReference>
<proteinExistence type="predicted"/>
<comment type="caution">
    <text evidence="3">The sequence shown here is derived from an EMBL/GenBank/DDBJ whole genome shotgun (WGS) entry which is preliminary data.</text>
</comment>
<dbReference type="Proteomes" id="UP000576969">
    <property type="component" value="Unassembled WGS sequence"/>
</dbReference>
<feature type="compositionally biased region" description="Low complexity" evidence="1">
    <location>
        <begin position="43"/>
        <end position="62"/>
    </location>
</feature>
<dbReference type="AlphaFoldDB" id="A0A7Y9KJQ1"/>
<keyword evidence="2" id="KW-0812">Transmembrane</keyword>
<feature type="transmembrane region" description="Helical" evidence="2">
    <location>
        <begin position="12"/>
        <end position="35"/>
    </location>
</feature>